<proteinExistence type="predicted"/>
<protein>
    <submittedName>
        <fullName evidence="1">Uncharacterized protein</fullName>
    </submittedName>
</protein>
<gene>
    <name evidence="1" type="ORF">Patl1_33666</name>
</gene>
<evidence type="ECO:0000313" key="2">
    <source>
        <dbReference type="Proteomes" id="UP001164250"/>
    </source>
</evidence>
<dbReference type="EMBL" id="CM047910">
    <property type="protein sequence ID" value="KAJ0075974.1"/>
    <property type="molecule type" value="Genomic_DNA"/>
</dbReference>
<comment type="caution">
    <text evidence="1">The sequence shown here is derived from an EMBL/GenBank/DDBJ whole genome shotgun (WGS) entry which is preliminary data.</text>
</comment>
<keyword evidence="2" id="KW-1185">Reference proteome</keyword>
<sequence>MSSHGNDFAAILCHVLLSYDGAVLGVTLAYSAVRTLLKFRSTSHALGKVENAPQFRVSDLRSLLEDDDKKSKQSDHQQNNSRLVVVRGHVEAKSAVEGKNWKNWTNGTGALVSHYSGDKAVIIQRTQTWLYNEWRGFLGWTPDIHAIFGRSWRKKESSLRTVPFILVEGGWWPQSDYVVVNMDGSKHPLPLVRVYHDLQPFNVSPYALLQTIFGHECPVGVLDEEKILPLGENISAVGICSLKNGVPEIQSCKDLPYFLTEMTKYQMVADLAFKSQVLFWSSIVLGSLSVGILGYAIFRSWNRWKECRELRRLQQPTQTPGDNANSQVGGDDEAAGDIPDGQLCVICLMRRRTSVFGPCGHVVCCHRCATSVEREISPKCPICRMPIRNSMRIFFS</sequence>
<accession>A0ACC0ZTQ8</accession>
<name>A0ACC0ZTQ8_9ROSI</name>
<organism evidence="1 2">
    <name type="scientific">Pistacia atlantica</name>
    <dbReference type="NCBI Taxonomy" id="434234"/>
    <lineage>
        <taxon>Eukaryota</taxon>
        <taxon>Viridiplantae</taxon>
        <taxon>Streptophyta</taxon>
        <taxon>Embryophyta</taxon>
        <taxon>Tracheophyta</taxon>
        <taxon>Spermatophyta</taxon>
        <taxon>Magnoliopsida</taxon>
        <taxon>eudicotyledons</taxon>
        <taxon>Gunneridae</taxon>
        <taxon>Pentapetalae</taxon>
        <taxon>rosids</taxon>
        <taxon>malvids</taxon>
        <taxon>Sapindales</taxon>
        <taxon>Anacardiaceae</taxon>
        <taxon>Pistacia</taxon>
    </lineage>
</organism>
<reference evidence="2" key="1">
    <citation type="journal article" date="2023" name="G3 (Bethesda)">
        <title>Genome assembly and association tests identify interacting loci associated with vigor, precocity, and sex in interspecific pistachio rootstocks.</title>
        <authorList>
            <person name="Palmer W."/>
            <person name="Jacygrad E."/>
            <person name="Sagayaradj S."/>
            <person name="Cavanaugh K."/>
            <person name="Han R."/>
            <person name="Bertier L."/>
            <person name="Beede B."/>
            <person name="Kafkas S."/>
            <person name="Golino D."/>
            <person name="Preece J."/>
            <person name="Michelmore R."/>
        </authorList>
    </citation>
    <scope>NUCLEOTIDE SEQUENCE [LARGE SCALE GENOMIC DNA]</scope>
</reference>
<evidence type="ECO:0000313" key="1">
    <source>
        <dbReference type="EMBL" id="KAJ0075974.1"/>
    </source>
</evidence>
<dbReference type="Proteomes" id="UP001164250">
    <property type="component" value="Chromosome 15"/>
</dbReference>